<dbReference type="GO" id="GO:0052689">
    <property type="term" value="F:carboxylic ester hydrolase activity"/>
    <property type="evidence" value="ECO:0007669"/>
    <property type="project" value="TreeGrafter"/>
</dbReference>
<sequence>MHFPEPHIQHPKGEHTQTAVFLHGRGSDGAEFAEDLFSSVNSQGQTLPESLPNMRWVFPNSGSRWHARFEEEIPAWFDAYSLDRIEERQESQVEGLQESVFYILNLLSQEIQQLGGKSHHLYLGGISQGMAIALWSLICGPVKLQSPLGGVLGFCGWLPFAGQVEDLLKGYDDTLSGAEASNKQRQTSKLLLGVIAESNTPKLSDNADISVLSTPVFLSHGTDDNLVSVELGRQATQVLQSLGVSVERSEFTGAEADGHWIKEPEGFDQITWFLQNQIEKNL</sequence>
<evidence type="ECO:0000256" key="1">
    <source>
        <dbReference type="ARBA" id="ARBA00006499"/>
    </source>
</evidence>
<comment type="caution">
    <text evidence="3">The sequence shown here is derived from an EMBL/GenBank/DDBJ whole genome shotgun (WGS) entry which is preliminary data.</text>
</comment>
<protein>
    <submittedName>
        <fullName evidence="3">Alpha/beta-hydrolase</fullName>
    </submittedName>
</protein>
<name>A0A9W9KI51_9EURO</name>
<dbReference type="PANTHER" id="PTHR10655">
    <property type="entry name" value="LYSOPHOSPHOLIPASE-RELATED"/>
    <property type="match status" value="1"/>
</dbReference>
<gene>
    <name evidence="3" type="ORF">N7456_003326</name>
</gene>
<dbReference type="GO" id="GO:0008474">
    <property type="term" value="F:palmitoyl-(protein) hydrolase activity"/>
    <property type="evidence" value="ECO:0007669"/>
    <property type="project" value="TreeGrafter"/>
</dbReference>
<dbReference type="AlphaFoldDB" id="A0A9W9KI51"/>
<dbReference type="Proteomes" id="UP001149165">
    <property type="component" value="Unassembled WGS sequence"/>
</dbReference>
<dbReference type="InterPro" id="IPR050565">
    <property type="entry name" value="LYPA1-2/EST-like"/>
</dbReference>
<organism evidence="3 4">
    <name type="scientific">Penicillium angulare</name>
    <dbReference type="NCBI Taxonomy" id="116970"/>
    <lineage>
        <taxon>Eukaryota</taxon>
        <taxon>Fungi</taxon>
        <taxon>Dikarya</taxon>
        <taxon>Ascomycota</taxon>
        <taxon>Pezizomycotina</taxon>
        <taxon>Eurotiomycetes</taxon>
        <taxon>Eurotiomycetidae</taxon>
        <taxon>Eurotiales</taxon>
        <taxon>Aspergillaceae</taxon>
        <taxon>Penicillium</taxon>
    </lineage>
</organism>
<keyword evidence="4" id="KW-1185">Reference proteome</keyword>
<dbReference type="PANTHER" id="PTHR10655:SF63">
    <property type="entry name" value="PHOSPHOLIPASE_CARBOXYLESTERASE_THIOESTERASE DOMAIN-CONTAINING PROTEIN"/>
    <property type="match status" value="1"/>
</dbReference>
<evidence type="ECO:0000313" key="3">
    <source>
        <dbReference type="EMBL" id="KAJ5106651.1"/>
    </source>
</evidence>
<dbReference type="GO" id="GO:0017000">
    <property type="term" value="P:antibiotic biosynthetic process"/>
    <property type="evidence" value="ECO:0007669"/>
    <property type="project" value="UniProtKB-ARBA"/>
</dbReference>
<dbReference type="EMBL" id="JAPQKH010000003">
    <property type="protein sequence ID" value="KAJ5106651.1"/>
    <property type="molecule type" value="Genomic_DNA"/>
</dbReference>
<evidence type="ECO:0000259" key="2">
    <source>
        <dbReference type="Pfam" id="PF02230"/>
    </source>
</evidence>
<reference evidence="3" key="2">
    <citation type="journal article" date="2023" name="IMA Fungus">
        <title>Comparative genomic study of the Penicillium genus elucidates a diverse pangenome and 15 lateral gene transfer events.</title>
        <authorList>
            <person name="Petersen C."/>
            <person name="Sorensen T."/>
            <person name="Nielsen M.R."/>
            <person name="Sondergaard T.E."/>
            <person name="Sorensen J.L."/>
            <person name="Fitzpatrick D.A."/>
            <person name="Frisvad J.C."/>
            <person name="Nielsen K.L."/>
        </authorList>
    </citation>
    <scope>NUCLEOTIDE SEQUENCE</scope>
    <source>
        <strain evidence="3">IBT 30069</strain>
    </source>
</reference>
<dbReference type="InterPro" id="IPR029058">
    <property type="entry name" value="AB_hydrolase_fold"/>
</dbReference>
<dbReference type="GO" id="GO:0005737">
    <property type="term" value="C:cytoplasm"/>
    <property type="evidence" value="ECO:0007669"/>
    <property type="project" value="TreeGrafter"/>
</dbReference>
<proteinExistence type="inferred from homology"/>
<reference evidence="3" key="1">
    <citation type="submission" date="2022-11" db="EMBL/GenBank/DDBJ databases">
        <authorList>
            <person name="Petersen C."/>
        </authorList>
    </citation>
    <scope>NUCLEOTIDE SEQUENCE</scope>
    <source>
        <strain evidence="3">IBT 30069</strain>
    </source>
</reference>
<comment type="similarity">
    <text evidence="1">Belongs to the AB hydrolase superfamily. AB hydrolase 2 family.</text>
</comment>
<accession>A0A9W9KI51</accession>
<evidence type="ECO:0000313" key="4">
    <source>
        <dbReference type="Proteomes" id="UP001149165"/>
    </source>
</evidence>
<dbReference type="OrthoDB" id="2418081at2759"/>
<dbReference type="GO" id="GO:0072330">
    <property type="term" value="P:monocarboxylic acid biosynthetic process"/>
    <property type="evidence" value="ECO:0007669"/>
    <property type="project" value="UniProtKB-ARBA"/>
</dbReference>
<dbReference type="InterPro" id="IPR003140">
    <property type="entry name" value="PLipase/COase/thioEstase"/>
</dbReference>
<feature type="domain" description="Phospholipase/carboxylesterase/thioesterase" evidence="2">
    <location>
        <begin position="6"/>
        <end position="165"/>
    </location>
</feature>
<dbReference type="SUPFAM" id="SSF53474">
    <property type="entry name" value="alpha/beta-Hydrolases"/>
    <property type="match status" value="1"/>
</dbReference>
<dbReference type="Gene3D" id="3.40.50.1820">
    <property type="entry name" value="alpha/beta hydrolase"/>
    <property type="match status" value="1"/>
</dbReference>
<dbReference type="Pfam" id="PF02230">
    <property type="entry name" value="Abhydrolase_2"/>
    <property type="match status" value="1"/>
</dbReference>